<evidence type="ECO:0000256" key="3">
    <source>
        <dbReference type="ARBA" id="ARBA00022676"/>
    </source>
</evidence>
<name>A0A8I6R8H4_CIMLE</name>
<dbReference type="OrthoDB" id="409543at2759"/>
<keyword evidence="5" id="KW-0333">Golgi apparatus</keyword>
<accession>A0A8I6R8H4</accession>
<evidence type="ECO:0000256" key="5">
    <source>
        <dbReference type="ARBA" id="ARBA00023034"/>
    </source>
</evidence>
<dbReference type="GO" id="GO:0000139">
    <property type="term" value="C:Golgi membrane"/>
    <property type="evidence" value="ECO:0007669"/>
    <property type="project" value="UniProtKB-SubCell"/>
</dbReference>
<keyword evidence="3" id="KW-0328">Glycosyltransferase</keyword>
<dbReference type="Gene3D" id="3.90.550.20">
    <property type="match status" value="1"/>
</dbReference>
<evidence type="ECO:0000256" key="6">
    <source>
        <dbReference type="ARBA" id="ARBA00023136"/>
    </source>
</evidence>
<dbReference type="AlphaFoldDB" id="A0A8I6R8H4"/>
<protein>
    <recommendedName>
        <fullName evidence="7">Alpha 1,4-glycosyltransferase domain-containing protein</fullName>
    </recommendedName>
</protein>
<dbReference type="PANTHER" id="PTHR12042:SF21">
    <property type="entry name" value="ALPHA1,4-GALACTOSYLTRANSFERASE 1-RELATED"/>
    <property type="match status" value="1"/>
</dbReference>
<keyword evidence="6" id="KW-0472">Membrane</keyword>
<evidence type="ECO:0000259" key="7">
    <source>
        <dbReference type="Pfam" id="PF04572"/>
    </source>
</evidence>
<evidence type="ECO:0000313" key="9">
    <source>
        <dbReference type="Proteomes" id="UP000494040"/>
    </source>
</evidence>
<dbReference type="InterPro" id="IPR029044">
    <property type="entry name" value="Nucleotide-diphossugar_trans"/>
</dbReference>
<keyword evidence="9" id="KW-1185">Reference proteome</keyword>
<dbReference type="Pfam" id="PF04572">
    <property type="entry name" value="Gb3_synth"/>
    <property type="match status" value="1"/>
</dbReference>
<dbReference type="KEGG" id="clec:106661801"/>
<gene>
    <name evidence="8" type="primary">106661801</name>
</gene>
<evidence type="ECO:0000256" key="4">
    <source>
        <dbReference type="ARBA" id="ARBA00022679"/>
    </source>
</evidence>
<proteinExistence type="inferred from homology"/>
<evidence type="ECO:0000313" key="8">
    <source>
        <dbReference type="EnsemblMetazoa" id="XP_014240936.1"/>
    </source>
</evidence>
<dbReference type="Proteomes" id="UP000494040">
    <property type="component" value="Unassembled WGS sequence"/>
</dbReference>
<dbReference type="InterPro" id="IPR007577">
    <property type="entry name" value="GlycoTrfase_DXD_sugar-bd_CS"/>
</dbReference>
<dbReference type="OMA" id="CKDSYVV"/>
<sequence length="349" mass="40184">MFRKKKYCLLLLLTIFVLLYIIVTTDLYELLMVPRISSASVEILCYDEPTDLNNSALLLLDERLVAKNNSIFFVETSCNNGNLLLNPRQACALESAAKLNPGHMVYLLVASPIKNNFFQEHINRLSVYKNIKLRHVDMNTYFDNTPLKKFYRKKTLKSSLWPQSHASDILRYATLWKFGGIYLDLDVVLLKPFNNLINFAGAENDYDIAAGVLSFSYKHAVANMSIEDVKYNFKGWLWGNNGPGVITRSLQKYCQVNEVSKMTVEQCNGFRIFPPSAFYPIPWRKWKDYFTKNESEIERVMTTLNDSIAIHVWNFHSKALNITVGSKQPYAILASRFCPEVYSSLNDIF</sequence>
<keyword evidence="4" id="KW-0808">Transferase</keyword>
<evidence type="ECO:0000256" key="1">
    <source>
        <dbReference type="ARBA" id="ARBA00004323"/>
    </source>
</evidence>
<evidence type="ECO:0000256" key="2">
    <source>
        <dbReference type="ARBA" id="ARBA00009003"/>
    </source>
</evidence>
<feature type="domain" description="Alpha 1,4-glycosyltransferase" evidence="7">
    <location>
        <begin position="215"/>
        <end position="344"/>
    </location>
</feature>
<dbReference type="GO" id="GO:0035248">
    <property type="term" value="F:alpha-1,4-N-acetylgalactosaminyltransferase activity"/>
    <property type="evidence" value="ECO:0007669"/>
    <property type="project" value="TreeGrafter"/>
</dbReference>
<comment type="similarity">
    <text evidence="2">Belongs to the glycosyltransferase 32 family.</text>
</comment>
<dbReference type="PANTHER" id="PTHR12042">
    <property type="entry name" value="LACTOSYLCERAMIDE 4-ALPHA-GALACTOSYLTRANSFERASE ALPHA- 1,4-GALACTOSYLTRANSFERASE"/>
    <property type="match status" value="1"/>
</dbReference>
<organism evidence="8 9">
    <name type="scientific">Cimex lectularius</name>
    <name type="common">Bed bug</name>
    <name type="synonym">Acanthia lectularia</name>
    <dbReference type="NCBI Taxonomy" id="79782"/>
    <lineage>
        <taxon>Eukaryota</taxon>
        <taxon>Metazoa</taxon>
        <taxon>Ecdysozoa</taxon>
        <taxon>Arthropoda</taxon>
        <taxon>Hexapoda</taxon>
        <taxon>Insecta</taxon>
        <taxon>Pterygota</taxon>
        <taxon>Neoptera</taxon>
        <taxon>Paraneoptera</taxon>
        <taxon>Hemiptera</taxon>
        <taxon>Heteroptera</taxon>
        <taxon>Panheteroptera</taxon>
        <taxon>Cimicomorpha</taxon>
        <taxon>Cimicidae</taxon>
        <taxon>Cimex</taxon>
    </lineage>
</organism>
<dbReference type="Pfam" id="PF04488">
    <property type="entry name" value="Gly_transf_sug"/>
    <property type="match status" value="1"/>
</dbReference>
<dbReference type="EnsemblMetazoa" id="XM_014385450.2">
    <property type="protein sequence ID" value="XP_014240936.1"/>
    <property type="gene ID" value="LOC106661801"/>
</dbReference>
<comment type="subcellular location">
    <subcellularLocation>
        <location evidence="1">Golgi apparatus membrane</location>
        <topology evidence="1">Single-pass type II membrane protein</topology>
    </subcellularLocation>
</comment>
<dbReference type="GO" id="GO:0006688">
    <property type="term" value="P:glycosphingolipid biosynthetic process"/>
    <property type="evidence" value="ECO:0007669"/>
    <property type="project" value="TreeGrafter"/>
</dbReference>
<dbReference type="SUPFAM" id="SSF53448">
    <property type="entry name" value="Nucleotide-diphospho-sugar transferases"/>
    <property type="match status" value="1"/>
</dbReference>
<dbReference type="InterPro" id="IPR007652">
    <property type="entry name" value="A1-4-GlycosylTfrase_dom"/>
</dbReference>
<dbReference type="InterPro" id="IPR051981">
    <property type="entry name" value="Glycosyltransf_32"/>
</dbReference>
<reference evidence="8" key="1">
    <citation type="submission" date="2022-01" db="UniProtKB">
        <authorList>
            <consortium name="EnsemblMetazoa"/>
        </authorList>
    </citation>
    <scope>IDENTIFICATION</scope>
</reference>